<reference evidence="1 2" key="1">
    <citation type="submission" date="2019-01" db="EMBL/GenBank/DDBJ databases">
        <authorList>
            <person name="Sayadi A."/>
        </authorList>
    </citation>
    <scope>NUCLEOTIDE SEQUENCE [LARGE SCALE GENOMIC DNA]</scope>
</reference>
<dbReference type="Proteomes" id="UP000410492">
    <property type="component" value="Unassembled WGS sequence"/>
</dbReference>
<evidence type="ECO:0000313" key="2">
    <source>
        <dbReference type="Proteomes" id="UP000410492"/>
    </source>
</evidence>
<gene>
    <name evidence="1" type="ORF">CALMAC_LOCUS5998</name>
</gene>
<dbReference type="EMBL" id="CAACVG010006918">
    <property type="protein sequence ID" value="VEN42554.1"/>
    <property type="molecule type" value="Genomic_DNA"/>
</dbReference>
<proteinExistence type="predicted"/>
<protein>
    <submittedName>
        <fullName evidence="1">Uncharacterized protein</fullName>
    </submittedName>
</protein>
<sequence length="44" mass="5556">MMTIYRTAMKSLRNRTQKNANRQTDRQTHRQTDRRKWVTWIFVM</sequence>
<name>A0A653C3X7_CALMS</name>
<dbReference type="AlphaFoldDB" id="A0A653C3X7"/>
<keyword evidence="2" id="KW-1185">Reference proteome</keyword>
<organism evidence="1 2">
    <name type="scientific">Callosobruchus maculatus</name>
    <name type="common">Southern cowpea weevil</name>
    <name type="synonym">Pulse bruchid</name>
    <dbReference type="NCBI Taxonomy" id="64391"/>
    <lineage>
        <taxon>Eukaryota</taxon>
        <taxon>Metazoa</taxon>
        <taxon>Ecdysozoa</taxon>
        <taxon>Arthropoda</taxon>
        <taxon>Hexapoda</taxon>
        <taxon>Insecta</taxon>
        <taxon>Pterygota</taxon>
        <taxon>Neoptera</taxon>
        <taxon>Endopterygota</taxon>
        <taxon>Coleoptera</taxon>
        <taxon>Polyphaga</taxon>
        <taxon>Cucujiformia</taxon>
        <taxon>Chrysomeloidea</taxon>
        <taxon>Chrysomelidae</taxon>
        <taxon>Bruchinae</taxon>
        <taxon>Bruchini</taxon>
        <taxon>Callosobruchus</taxon>
    </lineage>
</organism>
<evidence type="ECO:0000313" key="1">
    <source>
        <dbReference type="EMBL" id="VEN42554.1"/>
    </source>
</evidence>
<accession>A0A653C3X7</accession>